<dbReference type="SUPFAM" id="SSF56059">
    <property type="entry name" value="Glutathione synthetase ATP-binding domain-like"/>
    <property type="match status" value="1"/>
</dbReference>
<dbReference type="Pfam" id="PF02655">
    <property type="entry name" value="ATP-grasp_3"/>
    <property type="match status" value="1"/>
</dbReference>
<evidence type="ECO:0000259" key="1">
    <source>
        <dbReference type="Pfam" id="PF02655"/>
    </source>
</evidence>
<sequence length="366" mass="40575">MQSSLVPKCLLVIAKSARMLVQMCVDSGCEVVAIDCFADSDTRQMAKQTYQVASLAWDDIRAAVTAVREVHGLGELVYGSGLETYPETLSCLERDWRIIGNSAATFQRVQDKHDFFARLDSLSIRHPPVMFTKPEDDFDWLLKPWCGEGGLGIRRSNNDEFADGYWQRYIEGRSMSVLFVASSGGVELIGFNEQWAAKSDGGQSFLFEGIASHAKVSRSVQSEIADWLDRLVNVYGLRGLNSMDFMLRAGKCYVLEINARISASAQLYGKSLLLKHLQACQNSRDTDVGLSTEPSAYQIVYAQKKVTIPERLVWPDWAVDRPNPGAIVATGEPICSIIATGKNSGQVLDNLHRQQRILANLLETGL</sequence>
<dbReference type="PIRSF" id="PIRSF016817">
    <property type="entry name" value="UCP016817_carboligase"/>
    <property type="match status" value="1"/>
</dbReference>
<dbReference type="InterPro" id="IPR003806">
    <property type="entry name" value="ATP-grasp_PylC-type"/>
</dbReference>
<dbReference type="Gene3D" id="3.30.470.20">
    <property type="entry name" value="ATP-grasp fold, B domain"/>
    <property type="match status" value="1"/>
</dbReference>
<feature type="domain" description="ATP-grasp fold PylC-type" evidence="1">
    <location>
        <begin position="110"/>
        <end position="264"/>
    </location>
</feature>
<name>A0ABR9DKC1_9GAMM</name>
<dbReference type="InterPro" id="IPR016677">
    <property type="entry name" value="UCP016817_carboligase"/>
</dbReference>
<comment type="caution">
    <text evidence="2">The sequence shown here is derived from an EMBL/GenBank/DDBJ whole genome shotgun (WGS) entry which is preliminary data.</text>
</comment>
<organism evidence="2 3">
    <name type="scientific">Methylomonas fluvii</name>
    <dbReference type="NCBI Taxonomy" id="1854564"/>
    <lineage>
        <taxon>Bacteria</taxon>
        <taxon>Pseudomonadati</taxon>
        <taxon>Pseudomonadota</taxon>
        <taxon>Gammaproteobacteria</taxon>
        <taxon>Methylococcales</taxon>
        <taxon>Methylococcaceae</taxon>
        <taxon>Methylomonas</taxon>
    </lineage>
</organism>
<accession>A0ABR9DKC1</accession>
<protein>
    <submittedName>
        <fullName evidence="2">ATP-grasp domain-containing protein</fullName>
    </submittedName>
</protein>
<proteinExistence type="predicted"/>
<dbReference type="RefSeq" id="WP_192395986.1">
    <property type="nucleotide sequence ID" value="NZ_CAJHIU010000003.1"/>
</dbReference>
<reference evidence="2 3" key="1">
    <citation type="submission" date="2020-09" db="EMBL/GenBank/DDBJ databases">
        <title>Methylomonas albis sp. nov. and Methylomonas fluvii sp. nov.: Two cold-adapted methanotrophs from the River Elbe and an amended description of Methylovulum psychrotolerans strain Eb1.</title>
        <authorList>
            <person name="Bussmann I.K."/>
            <person name="Klings K.-W."/>
            <person name="Warnstedt J."/>
            <person name="Hoppert M."/>
            <person name="Saborowski A."/>
            <person name="Horn F."/>
            <person name="Liebner S."/>
        </authorList>
    </citation>
    <scope>NUCLEOTIDE SEQUENCE [LARGE SCALE GENOMIC DNA]</scope>
    <source>
        <strain evidence="2 3">EbB</strain>
    </source>
</reference>
<evidence type="ECO:0000313" key="3">
    <source>
        <dbReference type="Proteomes" id="UP000641152"/>
    </source>
</evidence>
<dbReference type="Proteomes" id="UP000641152">
    <property type="component" value="Unassembled WGS sequence"/>
</dbReference>
<keyword evidence="3" id="KW-1185">Reference proteome</keyword>
<dbReference type="EMBL" id="JACXST010000003">
    <property type="protein sequence ID" value="MBD9363291.1"/>
    <property type="molecule type" value="Genomic_DNA"/>
</dbReference>
<evidence type="ECO:0000313" key="2">
    <source>
        <dbReference type="EMBL" id="MBD9363291.1"/>
    </source>
</evidence>
<gene>
    <name evidence="2" type="ORF">EBB_22955</name>
</gene>